<evidence type="ECO:0000313" key="2">
    <source>
        <dbReference type="EMBL" id="KJA22439.1"/>
    </source>
</evidence>
<keyword evidence="1" id="KW-0812">Transmembrane</keyword>
<feature type="transmembrane region" description="Helical" evidence="1">
    <location>
        <begin position="65"/>
        <end position="90"/>
    </location>
</feature>
<keyword evidence="1" id="KW-1133">Transmembrane helix</keyword>
<feature type="transmembrane region" description="Helical" evidence="1">
    <location>
        <begin position="145"/>
        <end position="166"/>
    </location>
</feature>
<dbReference type="OrthoDB" id="3006091at2759"/>
<gene>
    <name evidence="2" type="ORF">HYPSUDRAFT_202231</name>
</gene>
<evidence type="ECO:0000313" key="3">
    <source>
        <dbReference type="Proteomes" id="UP000054270"/>
    </source>
</evidence>
<organism evidence="2 3">
    <name type="scientific">Hypholoma sublateritium (strain FD-334 SS-4)</name>
    <dbReference type="NCBI Taxonomy" id="945553"/>
    <lineage>
        <taxon>Eukaryota</taxon>
        <taxon>Fungi</taxon>
        <taxon>Dikarya</taxon>
        <taxon>Basidiomycota</taxon>
        <taxon>Agaricomycotina</taxon>
        <taxon>Agaricomycetes</taxon>
        <taxon>Agaricomycetidae</taxon>
        <taxon>Agaricales</taxon>
        <taxon>Agaricineae</taxon>
        <taxon>Strophariaceae</taxon>
        <taxon>Hypholoma</taxon>
    </lineage>
</organism>
<reference evidence="3" key="1">
    <citation type="submission" date="2014-04" db="EMBL/GenBank/DDBJ databases">
        <title>Evolutionary Origins and Diversification of the Mycorrhizal Mutualists.</title>
        <authorList>
            <consortium name="DOE Joint Genome Institute"/>
            <consortium name="Mycorrhizal Genomics Consortium"/>
            <person name="Kohler A."/>
            <person name="Kuo A."/>
            <person name="Nagy L.G."/>
            <person name="Floudas D."/>
            <person name="Copeland A."/>
            <person name="Barry K.W."/>
            <person name="Cichocki N."/>
            <person name="Veneault-Fourrey C."/>
            <person name="LaButti K."/>
            <person name="Lindquist E.A."/>
            <person name="Lipzen A."/>
            <person name="Lundell T."/>
            <person name="Morin E."/>
            <person name="Murat C."/>
            <person name="Riley R."/>
            <person name="Ohm R."/>
            <person name="Sun H."/>
            <person name="Tunlid A."/>
            <person name="Henrissat B."/>
            <person name="Grigoriev I.V."/>
            <person name="Hibbett D.S."/>
            <person name="Martin F."/>
        </authorList>
    </citation>
    <scope>NUCLEOTIDE SEQUENCE [LARGE SCALE GENOMIC DNA]</scope>
    <source>
        <strain evidence="3">FD-334 SS-4</strain>
    </source>
</reference>
<feature type="transmembrane region" description="Helical" evidence="1">
    <location>
        <begin position="115"/>
        <end position="133"/>
    </location>
</feature>
<name>A0A0D2NU91_HYPSF</name>
<protein>
    <submittedName>
        <fullName evidence="2">Uncharacterized protein</fullName>
    </submittedName>
</protein>
<sequence length="168" mass="17908">MSSAKYSPISVVEQPRAGNVPSMNVSEKETHREGCSSPHGNECQSCESTADLQHNRCHNGRLRRFMAPFLIVLVLLGGLAALSCASGHGWSDLGLESLVSRADSSSGGTFTNKKLYLIIVFVGLFVVLVLALIKFPKALSKIHAVARVICALAAVVSNVLDVVYALKA</sequence>
<evidence type="ECO:0000256" key="1">
    <source>
        <dbReference type="SAM" id="Phobius"/>
    </source>
</evidence>
<keyword evidence="1" id="KW-0472">Membrane</keyword>
<dbReference type="AlphaFoldDB" id="A0A0D2NU91"/>
<dbReference type="EMBL" id="KN817550">
    <property type="protein sequence ID" value="KJA22439.1"/>
    <property type="molecule type" value="Genomic_DNA"/>
</dbReference>
<keyword evidence="3" id="KW-1185">Reference proteome</keyword>
<accession>A0A0D2NU91</accession>
<dbReference type="Proteomes" id="UP000054270">
    <property type="component" value="Unassembled WGS sequence"/>
</dbReference>
<proteinExistence type="predicted"/>